<keyword evidence="7" id="KW-0998">Cell outer membrane</keyword>
<evidence type="ECO:0000256" key="5">
    <source>
        <dbReference type="ARBA" id="ARBA00022692"/>
    </source>
</evidence>
<evidence type="ECO:0000256" key="7">
    <source>
        <dbReference type="ARBA" id="ARBA00023237"/>
    </source>
</evidence>
<keyword evidence="4" id="KW-1134">Transmembrane beta strand</keyword>
<evidence type="ECO:0000256" key="6">
    <source>
        <dbReference type="ARBA" id="ARBA00023136"/>
    </source>
</evidence>
<protein>
    <submittedName>
        <fullName evidence="8">TolC family protein</fullName>
    </submittedName>
</protein>
<evidence type="ECO:0000256" key="1">
    <source>
        <dbReference type="ARBA" id="ARBA00004442"/>
    </source>
</evidence>
<comment type="subcellular location">
    <subcellularLocation>
        <location evidence="1">Cell outer membrane</location>
    </subcellularLocation>
</comment>
<dbReference type="EMBL" id="JAAMPU010000107">
    <property type="protein sequence ID" value="NMH28868.1"/>
    <property type="molecule type" value="Genomic_DNA"/>
</dbReference>
<evidence type="ECO:0000256" key="3">
    <source>
        <dbReference type="ARBA" id="ARBA00022448"/>
    </source>
</evidence>
<keyword evidence="5" id="KW-0812">Transmembrane</keyword>
<accession>A0A972FUN9</accession>
<dbReference type="GO" id="GO:0009279">
    <property type="term" value="C:cell outer membrane"/>
    <property type="evidence" value="ECO:0007669"/>
    <property type="project" value="UniProtKB-SubCell"/>
</dbReference>
<dbReference type="InterPro" id="IPR003423">
    <property type="entry name" value="OMP_efflux"/>
</dbReference>
<dbReference type="SUPFAM" id="SSF56954">
    <property type="entry name" value="Outer membrane efflux proteins (OEP)"/>
    <property type="match status" value="1"/>
</dbReference>
<organism evidence="8 9">
    <name type="scientific">Flavobacterium silvaticum</name>
    <dbReference type="NCBI Taxonomy" id="1852020"/>
    <lineage>
        <taxon>Bacteria</taxon>
        <taxon>Pseudomonadati</taxon>
        <taxon>Bacteroidota</taxon>
        <taxon>Flavobacteriia</taxon>
        <taxon>Flavobacteriales</taxon>
        <taxon>Flavobacteriaceae</taxon>
        <taxon>Flavobacterium</taxon>
    </lineage>
</organism>
<dbReference type="AlphaFoldDB" id="A0A972FUN9"/>
<keyword evidence="3" id="KW-0813">Transport</keyword>
<name>A0A972FUN9_9FLAO</name>
<proteinExistence type="inferred from homology"/>
<dbReference type="Proteomes" id="UP000712080">
    <property type="component" value="Unassembled WGS sequence"/>
</dbReference>
<dbReference type="InterPro" id="IPR051906">
    <property type="entry name" value="TolC-like"/>
</dbReference>
<evidence type="ECO:0000313" key="8">
    <source>
        <dbReference type="EMBL" id="NMH28868.1"/>
    </source>
</evidence>
<sequence>MKRVLIYIAIAASGICQAQTTVREQEQEKPLLTVSDAIKIALENNFDIRISKNDLKIDQTNVSWGNAGALPQLNANLVDNNGLQNSTQVRSDGTRTELNNAKNNSLQYGVSLGWTVFDGLGMFARYDRLQELEKLGQAELQGMILDRISDVVNRYYDLVQQQQVLASLDTTLVISKQRVELAHNRYTIGKASKLEVLNAQVDLNTDQTNLLRQKETFASAKIQLNQVLARDTKIDFKVGDEFLTDRTLLLPALEETALRQNPQLQATIISKQVAEFDLKVIKAQRYPVVGVSTGYNFAETQSSLGFTTSTSAKGLTYGFTASVPIFNGFNQNRNEKVAKIAIENAKLAAEQQNQAVIAQLGTAYQTYLTNISLIDLEAKNEEIAKENLSITMDKYRIGTIPTIEYRTAQLNFLNAQVRHSVARYNAKVSEVALRELAGNLSF</sequence>
<reference evidence="8" key="1">
    <citation type="submission" date="2020-02" db="EMBL/GenBank/DDBJ databases">
        <title>Flavobacterium sp. genome.</title>
        <authorList>
            <person name="Jung H.S."/>
            <person name="Baek J.H."/>
            <person name="Jeon C.O."/>
        </authorList>
    </citation>
    <scope>NUCLEOTIDE SEQUENCE</scope>
    <source>
        <strain evidence="8">SE-s28</strain>
    </source>
</reference>
<evidence type="ECO:0000313" key="9">
    <source>
        <dbReference type="Proteomes" id="UP000712080"/>
    </source>
</evidence>
<dbReference type="GO" id="GO:0015562">
    <property type="term" value="F:efflux transmembrane transporter activity"/>
    <property type="evidence" value="ECO:0007669"/>
    <property type="project" value="InterPro"/>
</dbReference>
<dbReference type="Gene3D" id="1.20.1600.10">
    <property type="entry name" value="Outer membrane efflux proteins (OEP)"/>
    <property type="match status" value="1"/>
</dbReference>
<dbReference type="RefSeq" id="WP_169527975.1">
    <property type="nucleotide sequence ID" value="NZ_JAAMPU010000107.1"/>
</dbReference>
<keyword evidence="9" id="KW-1185">Reference proteome</keyword>
<dbReference type="PANTHER" id="PTHR30026">
    <property type="entry name" value="OUTER MEMBRANE PROTEIN TOLC"/>
    <property type="match status" value="1"/>
</dbReference>
<dbReference type="GO" id="GO:0015288">
    <property type="term" value="F:porin activity"/>
    <property type="evidence" value="ECO:0007669"/>
    <property type="project" value="TreeGrafter"/>
</dbReference>
<gene>
    <name evidence="8" type="ORF">G6047_12560</name>
</gene>
<dbReference type="Pfam" id="PF02321">
    <property type="entry name" value="OEP"/>
    <property type="match status" value="2"/>
</dbReference>
<evidence type="ECO:0000256" key="2">
    <source>
        <dbReference type="ARBA" id="ARBA00007613"/>
    </source>
</evidence>
<comment type="caution">
    <text evidence="8">The sequence shown here is derived from an EMBL/GenBank/DDBJ whole genome shotgun (WGS) entry which is preliminary data.</text>
</comment>
<comment type="similarity">
    <text evidence="2">Belongs to the outer membrane factor (OMF) (TC 1.B.17) family.</text>
</comment>
<evidence type="ECO:0000256" key="4">
    <source>
        <dbReference type="ARBA" id="ARBA00022452"/>
    </source>
</evidence>
<dbReference type="PANTHER" id="PTHR30026:SF20">
    <property type="entry name" value="OUTER MEMBRANE PROTEIN TOLC"/>
    <property type="match status" value="1"/>
</dbReference>
<dbReference type="GO" id="GO:1990281">
    <property type="term" value="C:efflux pump complex"/>
    <property type="evidence" value="ECO:0007669"/>
    <property type="project" value="TreeGrafter"/>
</dbReference>
<keyword evidence="6" id="KW-0472">Membrane</keyword>